<name>A0A9Q1G0M2_SYNKA</name>
<organism evidence="2 3">
    <name type="scientific">Synaphobranchus kaupii</name>
    <name type="common">Kaup's arrowtooth eel</name>
    <dbReference type="NCBI Taxonomy" id="118154"/>
    <lineage>
        <taxon>Eukaryota</taxon>
        <taxon>Metazoa</taxon>
        <taxon>Chordata</taxon>
        <taxon>Craniata</taxon>
        <taxon>Vertebrata</taxon>
        <taxon>Euteleostomi</taxon>
        <taxon>Actinopterygii</taxon>
        <taxon>Neopterygii</taxon>
        <taxon>Teleostei</taxon>
        <taxon>Anguilliformes</taxon>
        <taxon>Synaphobranchidae</taxon>
        <taxon>Synaphobranchus</taxon>
    </lineage>
</organism>
<dbReference type="EMBL" id="JAINUF010000003">
    <property type="protein sequence ID" value="KAJ8370814.1"/>
    <property type="molecule type" value="Genomic_DNA"/>
</dbReference>
<reference evidence="2" key="1">
    <citation type="journal article" date="2023" name="Science">
        <title>Genome structures resolve the early diversification of teleost fishes.</title>
        <authorList>
            <person name="Parey E."/>
            <person name="Louis A."/>
            <person name="Montfort J."/>
            <person name="Bouchez O."/>
            <person name="Roques C."/>
            <person name="Iampietro C."/>
            <person name="Lluch J."/>
            <person name="Castinel A."/>
            <person name="Donnadieu C."/>
            <person name="Desvignes T."/>
            <person name="Floi Bucao C."/>
            <person name="Jouanno E."/>
            <person name="Wen M."/>
            <person name="Mejri S."/>
            <person name="Dirks R."/>
            <person name="Jansen H."/>
            <person name="Henkel C."/>
            <person name="Chen W.J."/>
            <person name="Zahm M."/>
            <person name="Cabau C."/>
            <person name="Klopp C."/>
            <person name="Thompson A.W."/>
            <person name="Robinson-Rechavi M."/>
            <person name="Braasch I."/>
            <person name="Lecointre G."/>
            <person name="Bobe J."/>
            <person name="Postlethwait J.H."/>
            <person name="Berthelot C."/>
            <person name="Roest Crollius H."/>
            <person name="Guiguen Y."/>
        </authorList>
    </citation>
    <scope>NUCLEOTIDE SEQUENCE</scope>
    <source>
        <strain evidence="2">WJC10195</strain>
    </source>
</reference>
<keyword evidence="3" id="KW-1185">Reference proteome</keyword>
<accession>A0A9Q1G0M2</accession>
<dbReference type="Proteomes" id="UP001152622">
    <property type="component" value="Chromosome 3"/>
</dbReference>
<proteinExistence type="predicted"/>
<evidence type="ECO:0000313" key="2">
    <source>
        <dbReference type="EMBL" id="KAJ8370814.1"/>
    </source>
</evidence>
<gene>
    <name evidence="2" type="ORF">SKAU_G00108420</name>
</gene>
<comment type="caution">
    <text evidence="2">The sequence shown here is derived from an EMBL/GenBank/DDBJ whole genome shotgun (WGS) entry which is preliminary data.</text>
</comment>
<sequence length="101" mass="11439">MWQTGCTFWLGEGTLTRPHIGASACARRKGGREQHLDQSSQSKELTGDPDTALMRQNSTHTQYNELQTHSFTVNYVRQGFFTSKWLTEEQGPWVTGTGMED</sequence>
<evidence type="ECO:0000256" key="1">
    <source>
        <dbReference type="SAM" id="MobiDB-lite"/>
    </source>
</evidence>
<evidence type="ECO:0000313" key="3">
    <source>
        <dbReference type="Proteomes" id="UP001152622"/>
    </source>
</evidence>
<dbReference type="AlphaFoldDB" id="A0A9Q1G0M2"/>
<protein>
    <submittedName>
        <fullName evidence="2">Uncharacterized protein</fullName>
    </submittedName>
</protein>
<feature type="region of interest" description="Disordered" evidence="1">
    <location>
        <begin position="24"/>
        <end position="53"/>
    </location>
</feature>